<evidence type="ECO:0000259" key="1">
    <source>
        <dbReference type="Pfam" id="PF00583"/>
    </source>
</evidence>
<evidence type="ECO:0000313" key="3">
    <source>
        <dbReference type="EMBL" id="CEQ03342.1"/>
    </source>
</evidence>
<dbReference type="OrthoDB" id="3172674at2"/>
<evidence type="ECO:0000259" key="2">
    <source>
        <dbReference type="Pfam" id="PF14268"/>
    </source>
</evidence>
<dbReference type="CDD" id="cd04301">
    <property type="entry name" value="NAT_SF"/>
    <property type="match status" value="1"/>
</dbReference>
<dbReference type="EMBL" id="CEKZ01000003">
    <property type="protein sequence ID" value="CEQ03342.1"/>
    <property type="molecule type" value="Genomic_DNA"/>
</dbReference>
<keyword evidence="3" id="KW-0808">Transferase</keyword>
<keyword evidence="3" id="KW-0012">Acyltransferase</keyword>
<name>A0A0C7G8L5_PARSO</name>
<dbReference type="AlphaFoldDB" id="A0A0C7G8L5"/>
<reference evidence="3 4" key="1">
    <citation type="submission" date="2015-01" db="EMBL/GenBank/DDBJ databases">
        <authorList>
            <person name="Aslett A.Martin."/>
            <person name="De Silva Nishadi"/>
        </authorList>
    </citation>
    <scope>NUCLEOTIDE SEQUENCE [LARGE SCALE GENOMIC DNA]</scope>
    <source>
        <strain evidence="3 4">R28058</strain>
    </source>
</reference>
<sequence length="252" mass="29533">MKLIDVNIENIDKEHICCAISNKKDDIQVSSKKLWLKDSFEDGLVLKKGDVRGKVFIEYILAENSWIPIDAKEYMFINCFWVSGKFKGQGIGSRLLEECINDSKDKGKKGLVILSSDKKRPYLSDPKYLKKKGFIVADRVEPYFELLYLPFEENIYVPKFKDRVKSKDINELGFTLYYSNQCPFTAKYVALLSNYMKDKDIDFRIVKYENKEHAQNSTTPFTTYSIYYNGKFITHEILNEKKFESLICKYNK</sequence>
<proteinExistence type="predicted"/>
<feature type="domain" description="YoaP-like" evidence="2">
    <location>
        <begin position="203"/>
        <end position="244"/>
    </location>
</feature>
<gene>
    <name evidence="3" type="primary">yoaP</name>
    <name evidence="3" type="ORF">R28058_10751</name>
</gene>
<dbReference type="Proteomes" id="UP000049127">
    <property type="component" value="Unassembled WGS sequence"/>
</dbReference>
<feature type="domain" description="N-acetyltransferase" evidence="1">
    <location>
        <begin position="39"/>
        <end position="111"/>
    </location>
</feature>
<protein>
    <submittedName>
        <fullName evidence="3">N-acetyltransferase YoaP</fullName>
        <ecNumber evidence="3">2.3.1.-</ecNumber>
    </submittedName>
</protein>
<dbReference type="InterPro" id="IPR016181">
    <property type="entry name" value="Acyl_CoA_acyltransferase"/>
</dbReference>
<evidence type="ECO:0000313" key="4">
    <source>
        <dbReference type="Proteomes" id="UP000049127"/>
    </source>
</evidence>
<dbReference type="GO" id="GO:0016747">
    <property type="term" value="F:acyltransferase activity, transferring groups other than amino-acyl groups"/>
    <property type="evidence" value="ECO:0007669"/>
    <property type="project" value="InterPro"/>
</dbReference>
<dbReference type="Gene3D" id="3.40.630.30">
    <property type="match status" value="1"/>
</dbReference>
<organism evidence="3 4">
    <name type="scientific">Paraclostridium sordellii</name>
    <name type="common">Clostridium sordellii</name>
    <dbReference type="NCBI Taxonomy" id="1505"/>
    <lineage>
        <taxon>Bacteria</taxon>
        <taxon>Bacillati</taxon>
        <taxon>Bacillota</taxon>
        <taxon>Clostridia</taxon>
        <taxon>Peptostreptococcales</taxon>
        <taxon>Peptostreptococcaceae</taxon>
        <taxon>Paraclostridium</taxon>
    </lineage>
</organism>
<dbReference type="Pfam" id="PF14268">
    <property type="entry name" value="YoaP"/>
    <property type="match status" value="1"/>
</dbReference>
<dbReference type="Pfam" id="PF00583">
    <property type="entry name" value="Acetyltransf_1"/>
    <property type="match status" value="1"/>
</dbReference>
<dbReference type="RefSeq" id="WP_055341704.1">
    <property type="nucleotide sequence ID" value="NZ_CDNI01000003.1"/>
</dbReference>
<dbReference type="InterPro" id="IPR025685">
    <property type="entry name" value="YoaP-like_dom"/>
</dbReference>
<accession>A0A0C7G8L5</accession>
<dbReference type="InterPro" id="IPR000182">
    <property type="entry name" value="GNAT_dom"/>
</dbReference>
<dbReference type="EC" id="2.3.1.-" evidence="3"/>
<dbReference type="SUPFAM" id="SSF55729">
    <property type="entry name" value="Acyl-CoA N-acyltransferases (Nat)"/>
    <property type="match status" value="1"/>
</dbReference>